<feature type="chain" id="PRO_5034564526" description="Yeast cell wall synthesis Kre9/Knh1-like N-terminal domain-containing protein" evidence="3">
    <location>
        <begin position="20"/>
        <end position="270"/>
    </location>
</feature>
<dbReference type="PANTHER" id="PTHR40633:SF1">
    <property type="entry name" value="GPI ANCHORED SERINE-THREONINE RICH PROTEIN (AFU_ORTHOLOGUE AFUA_1G03630)"/>
    <property type="match status" value="1"/>
</dbReference>
<evidence type="ECO:0000259" key="4">
    <source>
        <dbReference type="Pfam" id="PF10342"/>
    </source>
</evidence>
<name>A0A8E2EYV1_9PEZI</name>
<feature type="region of interest" description="Disordered" evidence="2">
    <location>
        <begin position="157"/>
        <end position="209"/>
    </location>
</feature>
<evidence type="ECO:0000256" key="1">
    <source>
        <dbReference type="ARBA" id="ARBA00022729"/>
    </source>
</evidence>
<feature type="signal peptide" evidence="3">
    <location>
        <begin position="1"/>
        <end position="19"/>
    </location>
</feature>
<keyword evidence="6" id="KW-1185">Reference proteome</keyword>
<dbReference type="InterPro" id="IPR018466">
    <property type="entry name" value="Kre9/Knh1-like_N"/>
</dbReference>
<dbReference type="Pfam" id="PF10342">
    <property type="entry name" value="Kre9_KNH"/>
    <property type="match status" value="1"/>
</dbReference>
<dbReference type="Proteomes" id="UP000250140">
    <property type="component" value="Unassembled WGS sequence"/>
</dbReference>
<feature type="compositionally biased region" description="Low complexity" evidence="2">
    <location>
        <begin position="157"/>
        <end position="174"/>
    </location>
</feature>
<organism evidence="5 6">
    <name type="scientific">Glonium stellatum</name>
    <dbReference type="NCBI Taxonomy" id="574774"/>
    <lineage>
        <taxon>Eukaryota</taxon>
        <taxon>Fungi</taxon>
        <taxon>Dikarya</taxon>
        <taxon>Ascomycota</taxon>
        <taxon>Pezizomycotina</taxon>
        <taxon>Dothideomycetes</taxon>
        <taxon>Pleosporomycetidae</taxon>
        <taxon>Gloniales</taxon>
        <taxon>Gloniaceae</taxon>
        <taxon>Glonium</taxon>
    </lineage>
</organism>
<evidence type="ECO:0000313" key="5">
    <source>
        <dbReference type="EMBL" id="OCL06853.1"/>
    </source>
</evidence>
<keyword evidence="1 3" id="KW-0732">Signal</keyword>
<dbReference type="EMBL" id="KV749965">
    <property type="protein sequence ID" value="OCL06853.1"/>
    <property type="molecule type" value="Genomic_DNA"/>
</dbReference>
<reference evidence="5 6" key="1">
    <citation type="journal article" date="2016" name="Nat. Commun.">
        <title>Ectomycorrhizal ecology is imprinted in the genome of the dominant symbiotic fungus Cenococcum geophilum.</title>
        <authorList>
            <consortium name="DOE Joint Genome Institute"/>
            <person name="Peter M."/>
            <person name="Kohler A."/>
            <person name="Ohm R.A."/>
            <person name="Kuo A."/>
            <person name="Krutzmann J."/>
            <person name="Morin E."/>
            <person name="Arend M."/>
            <person name="Barry K.W."/>
            <person name="Binder M."/>
            <person name="Choi C."/>
            <person name="Clum A."/>
            <person name="Copeland A."/>
            <person name="Grisel N."/>
            <person name="Haridas S."/>
            <person name="Kipfer T."/>
            <person name="LaButti K."/>
            <person name="Lindquist E."/>
            <person name="Lipzen A."/>
            <person name="Maire R."/>
            <person name="Meier B."/>
            <person name="Mihaltcheva S."/>
            <person name="Molinier V."/>
            <person name="Murat C."/>
            <person name="Poggeler S."/>
            <person name="Quandt C.A."/>
            <person name="Sperisen C."/>
            <person name="Tritt A."/>
            <person name="Tisserant E."/>
            <person name="Crous P.W."/>
            <person name="Henrissat B."/>
            <person name="Nehls U."/>
            <person name="Egli S."/>
            <person name="Spatafora J.W."/>
            <person name="Grigoriev I.V."/>
            <person name="Martin F.M."/>
        </authorList>
    </citation>
    <scope>NUCLEOTIDE SEQUENCE [LARGE SCALE GENOMIC DNA]</scope>
    <source>
        <strain evidence="5 6">CBS 207.34</strain>
    </source>
</reference>
<evidence type="ECO:0000256" key="2">
    <source>
        <dbReference type="SAM" id="MobiDB-lite"/>
    </source>
</evidence>
<feature type="domain" description="Yeast cell wall synthesis Kre9/Knh1-like N-terminal" evidence="4">
    <location>
        <begin position="32"/>
        <end position="117"/>
    </location>
</feature>
<accession>A0A8E2EYV1</accession>
<protein>
    <recommendedName>
        <fullName evidence="4">Yeast cell wall synthesis Kre9/Knh1-like N-terminal domain-containing protein</fullName>
    </recommendedName>
</protein>
<feature type="compositionally biased region" description="Low complexity" evidence="2">
    <location>
        <begin position="183"/>
        <end position="209"/>
    </location>
</feature>
<dbReference type="AlphaFoldDB" id="A0A8E2EYV1"/>
<dbReference type="PANTHER" id="PTHR40633">
    <property type="entry name" value="MATRIX PROTEIN, PUTATIVE (AFU_ORTHOLOGUE AFUA_8G05410)-RELATED"/>
    <property type="match status" value="1"/>
</dbReference>
<dbReference type="InterPro" id="IPR052982">
    <property type="entry name" value="SRP1/TIP1-like"/>
</dbReference>
<evidence type="ECO:0000313" key="6">
    <source>
        <dbReference type="Proteomes" id="UP000250140"/>
    </source>
</evidence>
<evidence type="ECO:0000256" key="3">
    <source>
        <dbReference type="SAM" id="SignalP"/>
    </source>
</evidence>
<sequence length="270" mass="26744">MRLLHLLPALLAPLALAQTQNFNKYQNPFTIPRSGFSFTAGKASDINWTPTTNGTVSIMLRSGPSSNFEYGEMVASHIPNSGTYTWTPSTSITLGLNYVLEIVNDANLDQTNYSPYFVLNSPNTVVSSTALLTYAAETTGVQTLTSAFPTEVVTGEVGGTETSVGPAASVTATGGVPGGGSKSSGSATGSVTGSASASGSSSGSADSTVSATTSASASAGSSVSPSVSSSLAGFVATTTSSKAGASVPTGVSGKRVAAVVAAAVGMAWGV</sequence>
<gene>
    <name evidence="5" type="ORF">AOQ84DRAFT_69090</name>
</gene>
<dbReference type="OrthoDB" id="2260257at2759"/>
<proteinExistence type="predicted"/>